<evidence type="ECO:0000256" key="1">
    <source>
        <dbReference type="SAM" id="Phobius"/>
    </source>
</evidence>
<accession>A0A2N6QQ23</accession>
<feature type="transmembrane region" description="Helical" evidence="1">
    <location>
        <begin position="14"/>
        <end position="31"/>
    </location>
</feature>
<keyword evidence="1" id="KW-0812">Transmembrane</keyword>
<evidence type="ECO:0000313" key="3">
    <source>
        <dbReference type="Proteomes" id="UP000235564"/>
    </source>
</evidence>
<name>A0A2N6QQ23_9BACT</name>
<protein>
    <submittedName>
        <fullName evidence="2">Phosphoribosylformylglycinamidine synthase</fullName>
    </submittedName>
</protein>
<dbReference type="InterPro" id="IPR048136">
    <property type="entry name" value="STM3941-like"/>
</dbReference>
<feature type="transmembrane region" description="Helical" evidence="1">
    <location>
        <begin position="43"/>
        <end position="65"/>
    </location>
</feature>
<keyword evidence="1" id="KW-1133">Transmembrane helix</keyword>
<dbReference type="Proteomes" id="UP000235564">
    <property type="component" value="Unassembled WGS sequence"/>
</dbReference>
<dbReference type="RefSeq" id="WP_102697514.1">
    <property type="nucleotide sequence ID" value="NZ_PNGJ01000006.1"/>
</dbReference>
<comment type="caution">
    <text evidence="2">The sequence shown here is derived from an EMBL/GenBank/DDBJ whole genome shotgun (WGS) entry which is preliminary data.</text>
</comment>
<gene>
    <name evidence="2" type="ORF">CJ231_08115</name>
</gene>
<reference evidence="2 3" key="1">
    <citation type="submission" date="2017-09" db="EMBL/GenBank/DDBJ databases">
        <title>Bacterial strain isolated from the female urinary microbiota.</title>
        <authorList>
            <person name="Thomas-White K."/>
            <person name="Kumar N."/>
            <person name="Forster S."/>
            <person name="Putonti C."/>
            <person name="Lawley T."/>
            <person name="Wolfe A.J."/>
        </authorList>
    </citation>
    <scope>NUCLEOTIDE SEQUENCE [LARGE SCALE GENOMIC DNA]</scope>
    <source>
        <strain evidence="2 3">UMB0536</strain>
    </source>
</reference>
<sequence>MTEIRIYQSLRKNMLWAILCFVCASGGYFILTDASTSWPTKVLGGVLGMISFGGGGLFLILSTVYNRIRQIPLIIIHEDRLELYIQVKGTYHTIYFTDVKRFRLIKIQSTKLIAVDYKITSLIHKVDKSSASTQRMMTFNFAVSGAIEGLPAENLTMNGKKICDILNEHLNKNV</sequence>
<evidence type="ECO:0000313" key="2">
    <source>
        <dbReference type="EMBL" id="PMC23858.1"/>
    </source>
</evidence>
<dbReference type="EMBL" id="PNGJ01000006">
    <property type="protein sequence ID" value="PMC23858.1"/>
    <property type="molecule type" value="Genomic_DNA"/>
</dbReference>
<dbReference type="NCBIfam" id="NF041635">
    <property type="entry name" value="STM3941_fam"/>
    <property type="match status" value="1"/>
</dbReference>
<dbReference type="AlphaFoldDB" id="A0A2N6QQ23"/>
<organism evidence="2 3">
    <name type="scientific">Hoylesella buccalis</name>
    <dbReference type="NCBI Taxonomy" id="28127"/>
    <lineage>
        <taxon>Bacteria</taxon>
        <taxon>Pseudomonadati</taxon>
        <taxon>Bacteroidota</taxon>
        <taxon>Bacteroidia</taxon>
        <taxon>Bacteroidales</taxon>
        <taxon>Prevotellaceae</taxon>
        <taxon>Hoylesella</taxon>
    </lineage>
</organism>
<dbReference type="OrthoDB" id="1072125at2"/>
<keyword evidence="1" id="KW-0472">Membrane</keyword>
<proteinExistence type="predicted"/>